<feature type="compositionally biased region" description="Basic and acidic residues" evidence="1">
    <location>
        <begin position="125"/>
        <end position="134"/>
    </location>
</feature>
<sequence>MEFQELVRRVTILQACVRGRQTRRRLQSLRAEYEEVVRQVEGDLGGQLRWVGRWLPRPVFSSETRKRTYGPREGGGSSLGPAPVPPSRLRSKEPERDGGWKEPSPAKGPEQGAGPGPQHGLVMETGDKAPTRDPEALELTLPSQPAQLQRLRRHLAMEMLWLQQAIVSRKKYLLLRQTLDFPED</sequence>
<dbReference type="PANTHER" id="PTHR16049">
    <property type="entry name" value="IQ DOMAIN-CONTAINING PROTEIN C"/>
    <property type="match status" value="1"/>
</dbReference>
<dbReference type="InParanoid" id="A0A6P5K2G1"/>
<accession>A0A6P5K2G1</accession>
<evidence type="ECO:0000313" key="2">
    <source>
        <dbReference type="Proteomes" id="UP000515140"/>
    </source>
</evidence>
<dbReference type="PANTHER" id="PTHR16049:SF8">
    <property type="entry name" value="IQ DOMAIN-CONTAINING PROTEIN C"/>
    <property type="match status" value="1"/>
</dbReference>
<feature type="compositionally biased region" description="Basic and acidic residues" evidence="1">
    <location>
        <begin position="90"/>
        <end position="100"/>
    </location>
</feature>
<dbReference type="KEGG" id="pcw:110206270"/>
<dbReference type="RefSeq" id="XP_020839187.1">
    <property type="nucleotide sequence ID" value="XM_020983528.1"/>
</dbReference>
<dbReference type="AlphaFoldDB" id="A0A6P5K2G1"/>
<proteinExistence type="predicted"/>
<keyword evidence="2" id="KW-1185">Reference proteome</keyword>
<evidence type="ECO:0000313" key="3">
    <source>
        <dbReference type="RefSeq" id="XP_020839187.1"/>
    </source>
</evidence>
<evidence type="ECO:0000256" key="1">
    <source>
        <dbReference type="SAM" id="MobiDB-lite"/>
    </source>
</evidence>
<dbReference type="GeneID" id="110206270"/>
<gene>
    <name evidence="3" type="primary">IQCC</name>
</gene>
<dbReference type="CTD" id="55721"/>
<protein>
    <submittedName>
        <fullName evidence="3">IQ domain-containing protein C isoform X1</fullName>
    </submittedName>
</protein>
<dbReference type="PROSITE" id="PS50096">
    <property type="entry name" value="IQ"/>
    <property type="match status" value="1"/>
</dbReference>
<reference evidence="3" key="1">
    <citation type="submission" date="2025-08" db="UniProtKB">
        <authorList>
            <consortium name="RefSeq"/>
        </authorList>
    </citation>
    <scope>IDENTIFICATION</scope>
    <source>
        <tissue evidence="3">Spleen</tissue>
    </source>
</reference>
<dbReference type="InterPro" id="IPR042506">
    <property type="entry name" value="IQCC"/>
</dbReference>
<feature type="region of interest" description="Disordered" evidence="1">
    <location>
        <begin position="65"/>
        <end position="134"/>
    </location>
</feature>
<dbReference type="Proteomes" id="UP000515140">
    <property type="component" value="Unplaced"/>
</dbReference>
<name>A0A6P5K2G1_PHACI</name>
<organism evidence="2 3">
    <name type="scientific">Phascolarctos cinereus</name>
    <name type="common">Koala</name>
    <dbReference type="NCBI Taxonomy" id="38626"/>
    <lineage>
        <taxon>Eukaryota</taxon>
        <taxon>Metazoa</taxon>
        <taxon>Chordata</taxon>
        <taxon>Craniata</taxon>
        <taxon>Vertebrata</taxon>
        <taxon>Euteleostomi</taxon>
        <taxon>Mammalia</taxon>
        <taxon>Metatheria</taxon>
        <taxon>Diprotodontia</taxon>
        <taxon>Phascolarctidae</taxon>
        <taxon>Phascolarctos</taxon>
    </lineage>
</organism>